<dbReference type="KEGG" id="aprc:113864602"/>
<sequence length="471" mass="51447">MMDTSNLLSADGLEGVNQNGVHEELLNSGKDGIVLNVDLGVTETIETTASNRNFENFNQSDSVATDYSSKVEVKEGSNDNVDGNNVTISKEEEVEIINQTEQVKAQKGPVKNKNAKTLSPRGVHASSAKKSTDGKNEKATSVFSNGTFALESHPRQPVKNKSFSDKQTRLSKHPGKSNAASSEASMEKTRPQSLKKGPLDNLQGEAESSTPTAEDAKPRRMGTLPNYGFSFRCDERAERRKEFYTKLEEKIHAKEVEESNMQAKTKETQEAEIKKLRKSLGFKATPMPSFYQEPPPARTELKKMPTTRAKSPKLGRRKSSTYSESEGNPGSSARQGRLSLDEKVSHSNPSKEITPVHQKKPQRRSLPPRLNSEKITSSNLAAARASSKLVNDEKILSSVKTEVTTFSNATGGEKVEMAAAIEENNALSNETSEALPLNIEPGEAKSPVNGDLVNKEKSQLALVQEPIAAEH</sequence>
<dbReference type="InterPro" id="IPR027329">
    <property type="entry name" value="TPX2_C"/>
</dbReference>
<reference evidence="8" key="1">
    <citation type="journal article" date="2019" name="Toxins">
        <title>Detection of Abrin-Like and Prepropulchellin-Like Toxin Genes and Transcripts Using Whole Genome Sequencing and Full-Length Transcript Sequencing of Abrus precatorius.</title>
        <authorList>
            <person name="Hovde B.T."/>
            <person name="Daligault H.E."/>
            <person name="Hanschen E.R."/>
            <person name="Kunde Y.A."/>
            <person name="Johnson M.B."/>
            <person name="Starkenburg S.R."/>
            <person name="Johnson S.L."/>
        </authorList>
    </citation>
    <scope>NUCLEOTIDE SEQUENCE [LARGE SCALE GENOMIC DNA]</scope>
</reference>
<evidence type="ECO:0000313" key="12">
    <source>
        <dbReference type="RefSeq" id="XP_027354318.1"/>
    </source>
</evidence>
<evidence type="ECO:0000313" key="14">
    <source>
        <dbReference type="RefSeq" id="XP_027354320.1"/>
    </source>
</evidence>
<dbReference type="GeneID" id="113864602"/>
<evidence type="ECO:0000256" key="3">
    <source>
        <dbReference type="ARBA" id="ARBA00022490"/>
    </source>
</evidence>
<evidence type="ECO:0000259" key="7">
    <source>
        <dbReference type="Pfam" id="PF06886"/>
    </source>
</evidence>
<gene>
    <name evidence="9 10 11 12 13 14" type="primary">LOC113864602</name>
</gene>
<dbReference type="RefSeq" id="XP_027354317.1">
    <property type="nucleotide sequence ID" value="XM_027498516.1"/>
</dbReference>
<dbReference type="RefSeq" id="XP_027354320.1">
    <property type="nucleotide sequence ID" value="XM_027498519.1"/>
</dbReference>
<organism evidence="8 14">
    <name type="scientific">Abrus precatorius</name>
    <name type="common">Indian licorice</name>
    <name type="synonym">Glycine abrus</name>
    <dbReference type="NCBI Taxonomy" id="3816"/>
    <lineage>
        <taxon>Eukaryota</taxon>
        <taxon>Viridiplantae</taxon>
        <taxon>Streptophyta</taxon>
        <taxon>Embryophyta</taxon>
        <taxon>Tracheophyta</taxon>
        <taxon>Spermatophyta</taxon>
        <taxon>Magnoliopsida</taxon>
        <taxon>eudicotyledons</taxon>
        <taxon>Gunneridae</taxon>
        <taxon>Pentapetalae</taxon>
        <taxon>rosids</taxon>
        <taxon>fabids</taxon>
        <taxon>Fabales</taxon>
        <taxon>Fabaceae</taxon>
        <taxon>Papilionoideae</taxon>
        <taxon>50 kb inversion clade</taxon>
        <taxon>NPAAA clade</taxon>
        <taxon>indigoferoid/millettioid clade</taxon>
        <taxon>Abreae</taxon>
        <taxon>Abrus</taxon>
    </lineage>
</organism>
<evidence type="ECO:0000313" key="13">
    <source>
        <dbReference type="RefSeq" id="XP_027354319.1"/>
    </source>
</evidence>
<name>A0A8B8LDL1_ABRPR</name>
<dbReference type="InterPro" id="IPR044833">
    <property type="entry name" value="WDL5/6"/>
</dbReference>
<evidence type="ECO:0000313" key="10">
    <source>
        <dbReference type="RefSeq" id="XP_027354316.1"/>
    </source>
</evidence>
<keyword evidence="5" id="KW-0206">Cytoskeleton</keyword>
<feature type="domain" description="TPX2 C-terminal" evidence="7">
    <location>
        <begin position="229"/>
        <end position="304"/>
    </location>
</feature>
<dbReference type="Proteomes" id="UP000694853">
    <property type="component" value="Unplaced"/>
</dbReference>
<protein>
    <submittedName>
        <fullName evidence="9 10">Protein WVD2-like 5</fullName>
    </submittedName>
</protein>
<dbReference type="RefSeq" id="XP_027354315.1">
    <property type="nucleotide sequence ID" value="XM_027498514.1"/>
</dbReference>
<dbReference type="OrthoDB" id="1939285at2759"/>
<dbReference type="GO" id="GO:0005874">
    <property type="term" value="C:microtubule"/>
    <property type="evidence" value="ECO:0007669"/>
    <property type="project" value="UniProtKB-KW"/>
</dbReference>
<dbReference type="GO" id="GO:0008017">
    <property type="term" value="F:microtubule binding"/>
    <property type="evidence" value="ECO:0007669"/>
    <property type="project" value="InterPro"/>
</dbReference>
<dbReference type="PANTHER" id="PTHR31358:SF43">
    <property type="entry name" value="TPX2 (TARGETING PROTEIN FOR XKLP2) FAMILY PROTEIN"/>
    <property type="match status" value="1"/>
</dbReference>
<evidence type="ECO:0000256" key="6">
    <source>
        <dbReference type="SAM" id="MobiDB-lite"/>
    </source>
</evidence>
<evidence type="ECO:0000256" key="5">
    <source>
        <dbReference type="ARBA" id="ARBA00023212"/>
    </source>
</evidence>
<evidence type="ECO:0000256" key="1">
    <source>
        <dbReference type="ARBA" id="ARBA00004245"/>
    </source>
</evidence>
<reference evidence="9 10" key="2">
    <citation type="submission" date="2025-04" db="UniProtKB">
        <authorList>
            <consortium name="RefSeq"/>
        </authorList>
    </citation>
    <scope>IDENTIFICATION</scope>
    <source>
        <tissue evidence="9 10">Young leaves</tissue>
    </source>
</reference>
<comment type="subcellular location">
    <subcellularLocation>
        <location evidence="1">Cytoplasm</location>
        <location evidence="1">Cytoskeleton</location>
    </subcellularLocation>
</comment>
<evidence type="ECO:0000256" key="4">
    <source>
        <dbReference type="ARBA" id="ARBA00022701"/>
    </source>
</evidence>
<dbReference type="RefSeq" id="XP_027354316.1">
    <property type="nucleotide sequence ID" value="XM_027498515.1"/>
</dbReference>
<keyword evidence="8" id="KW-1185">Reference proteome</keyword>
<feature type="region of interest" description="Disordered" evidence="6">
    <location>
        <begin position="257"/>
        <end position="390"/>
    </location>
</feature>
<evidence type="ECO:0000313" key="11">
    <source>
        <dbReference type="RefSeq" id="XP_027354317.1"/>
    </source>
</evidence>
<keyword evidence="3" id="KW-0963">Cytoplasm</keyword>
<dbReference type="AlphaFoldDB" id="A0A8B8LDL1"/>
<evidence type="ECO:0000256" key="2">
    <source>
        <dbReference type="ARBA" id="ARBA00005885"/>
    </source>
</evidence>
<dbReference type="RefSeq" id="XP_027354318.1">
    <property type="nucleotide sequence ID" value="XM_027498517.1"/>
</dbReference>
<dbReference type="PANTHER" id="PTHR31358">
    <property type="entry name" value="PROTEIN WVD2-LIKE 4"/>
    <property type="match status" value="1"/>
</dbReference>
<keyword evidence="4" id="KW-0493">Microtubule</keyword>
<dbReference type="RefSeq" id="XP_027354319.1">
    <property type="nucleotide sequence ID" value="XM_027498518.1"/>
</dbReference>
<comment type="similarity">
    <text evidence="2">Belongs to the TPX2 family.</text>
</comment>
<feature type="compositionally biased region" description="Basic and acidic residues" evidence="6">
    <location>
        <begin position="264"/>
        <end position="274"/>
    </location>
</feature>
<proteinExistence type="inferred from homology"/>
<dbReference type="Pfam" id="PF06886">
    <property type="entry name" value="TPX2"/>
    <property type="match status" value="1"/>
</dbReference>
<feature type="region of interest" description="Disordered" evidence="6">
    <location>
        <begin position="101"/>
        <end position="228"/>
    </location>
</feature>
<feature type="compositionally biased region" description="Polar residues" evidence="6">
    <location>
        <begin position="320"/>
        <end position="334"/>
    </location>
</feature>
<feature type="compositionally biased region" description="Basic residues" evidence="6">
    <location>
        <begin position="310"/>
        <end position="319"/>
    </location>
</feature>
<evidence type="ECO:0000313" key="9">
    <source>
        <dbReference type="RefSeq" id="XP_027354315.1"/>
    </source>
</evidence>
<accession>A0A8B8LDL1</accession>
<evidence type="ECO:0000313" key="8">
    <source>
        <dbReference type="Proteomes" id="UP000694853"/>
    </source>
</evidence>